<reference evidence="12" key="1">
    <citation type="journal article" date="2019" name="Plant J.">
        <title>Chlorella vulgaris genome assembly and annotation reveals the molecular basis for metabolic acclimation to high light conditions.</title>
        <authorList>
            <person name="Cecchin M."/>
            <person name="Marcolungo L."/>
            <person name="Rossato M."/>
            <person name="Girolomoni L."/>
            <person name="Cosentino E."/>
            <person name="Cuine S."/>
            <person name="Li-Beisson Y."/>
            <person name="Delledonne M."/>
            <person name="Ballottari M."/>
        </authorList>
    </citation>
    <scope>NUCLEOTIDE SEQUENCE</scope>
    <source>
        <strain evidence="12">211/11P</strain>
    </source>
</reference>
<evidence type="ECO:0000256" key="5">
    <source>
        <dbReference type="ARBA" id="ARBA00023136"/>
    </source>
</evidence>
<protein>
    <submittedName>
        <fullName evidence="12">Uncharacterized protein</fullName>
    </submittedName>
</protein>
<dbReference type="PANTHER" id="PTHR45806">
    <property type="entry name" value="SYNAPTOBREVIN HOMOLOG YKT6"/>
    <property type="match status" value="1"/>
</dbReference>
<dbReference type="Gene3D" id="3.30.450.50">
    <property type="entry name" value="Longin domain"/>
    <property type="match status" value="1"/>
</dbReference>
<dbReference type="SUPFAM" id="SSF64356">
    <property type="entry name" value="SNARE-like"/>
    <property type="match status" value="1"/>
</dbReference>
<keyword evidence="9" id="KW-0175">Coiled coil</keyword>
<dbReference type="PROSITE" id="PS50859">
    <property type="entry name" value="LONGIN"/>
    <property type="match status" value="1"/>
</dbReference>
<evidence type="ECO:0000256" key="4">
    <source>
        <dbReference type="ARBA" id="ARBA00022481"/>
    </source>
</evidence>
<dbReference type="PROSITE" id="PS00417">
    <property type="entry name" value="SYNAPTOBREVIN"/>
    <property type="match status" value="1"/>
</dbReference>
<dbReference type="CDD" id="cd14824">
    <property type="entry name" value="Longin"/>
    <property type="match status" value="1"/>
</dbReference>
<dbReference type="Pfam" id="PF00957">
    <property type="entry name" value="Synaptobrevin"/>
    <property type="match status" value="1"/>
</dbReference>
<keyword evidence="7" id="KW-0449">Lipoprotein</keyword>
<dbReference type="InterPro" id="IPR045848">
    <property type="entry name" value="R-SNARE_YKT6"/>
</dbReference>
<keyword evidence="5" id="KW-0472">Membrane</keyword>
<dbReference type="GO" id="GO:0005794">
    <property type="term" value="C:Golgi apparatus"/>
    <property type="evidence" value="ECO:0007669"/>
    <property type="project" value="TreeGrafter"/>
</dbReference>
<dbReference type="InterPro" id="IPR011012">
    <property type="entry name" value="Longin-like_dom_sf"/>
</dbReference>
<evidence type="ECO:0000256" key="9">
    <source>
        <dbReference type="PROSITE-ProRule" id="PRU00290"/>
    </source>
</evidence>
<keyword evidence="8" id="KW-0636">Prenylation</keyword>
<dbReference type="OrthoDB" id="27923at2759"/>
<evidence type="ECO:0000259" key="10">
    <source>
        <dbReference type="PROSITE" id="PS50859"/>
    </source>
</evidence>
<evidence type="ECO:0000256" key="8">
    <source>
        <dbReference type="ARBA" id="ARBA00023289"/>
    </source>
</evidence>
<dbReference type="Gene3D" id="1.20.5.110">
    <property type="match status" value="1"/>
</dbReference>
<dbReference type="Proteomes" id="UP001055712">
    <property type="component" value="Unassembled WGS sequence"/>
</dbReference>
<name>A0A9D4YUB1_CHLVU</name>
<comment type="caution">
    <text evidence="12">The sequence shown here is derived from an EMBL/GenBank/DDBJ whole genome shotgun (WGS) entry which is preliminary data.</text>
</comment>
<dbReference type="EMBL" id="SIDB01000011">
    <property type="protein sequence ID" value="KAI3426510.1"/>
    <property type="molecule type" value="Genomic_DNA"/>
</dbReference>
<evidence type="ECO:0000256" key="3">
    <source>
        <dbReference type="ARBA" id="ARBA00022475"/>
    </source>
</evidence>
<dbReference type="SMART" id="SM01270">
    <property type="entry name" value="Longin"/>
    <property type="match status" value="1"/>
</dbReference>
<sequence>MVKLTTVQLWKYNGPDKEPTQLGAAADLSTFGYFQRGTVGEMLTFVGRTVARKTQVGQRQTVQQEEYYCHAFNKDGLVGIAFVDADYPARAGFCVVSKVLEDFQVLHGDSWRGVTTDTPDLGSEMLQQALVKYQNPEAADKLAKIQRDLDETKIILHKTIESVLDRGEKLDQLVDKSADLSMASQLFYKQAKKANSCCRFM</sequence>
<dbReference type="SUPFAM" id="SSF58038">
    <property type="entry name" value="SNARE fusion complex"/>
    <property type="match status" value="1"/>
</dbReference>
<evidence type="ECO:0000256" key="7">
    <source>
        <dbReference type="ARBA" id="ARBA00023288"/>
    </source>
</evidence>
<keyword evidence="13" id="KW-1185">Reference proteome</keyword>
<evidence type="ECO:0000256" key="6">
    <source>
        <dbReference type="ARBA" id="ARBA00023139"/>
    </source>
</evidence>
<organism evidence="12 13">
    <name type="scientific">Chlorella vulgaris</name>
    <name type="common">Green alga</name>
    <dbReference type="NCBI Taxonomy" id="3077"/>
    <lineage>
        <taxon>Eukaryota</taxon>
        <taxon>Viridiplantae</taxon>
        <taxon>Chlorophyta</taxon>
        <taxon>core chlorophytes</taxon>
        <taxon>Trebouxiophyceae</taxon>
        <taxon>Chlorellales</taxon>
        <taxon>Chlorellaceae</taxon>
        <taxon>Chlorella clade</taxon>
        <taxon>Chlorella</taxon>
    </lineage>
</organism>
<comment type="similarity">
    <text evidence="2">Belongs to the synaptobrevin family.</text>
</comment>
<comment type="subcellular location">
    <subcellularLocation>
        <location evidence="1">Cell membrane</location>
        <topology evidence="1">Lipid-anchor</topology>
        <orientation evidence="1">Cytoplasmic side</orientation>
    </subcellularLocation>
</comment>
<evidence type="ECO:0000259" key="11">
    <source>
        <dbReference type="PROSITE" id="PS50892"/>
    </source>
</evidence>
<dbReference type="InterPro" id="IPR010908">
    <property type="entry name" value="Longin_dom"/>
</dbReference>
<proteinExistence type="inferred from homology"/>
<accession>A0A9D4YUB1</accession>
<evidence type="ECO:0000313" key="13">
    <source>
        <dbReference type="Proteomes" id="UP001055712"/>
    </source>
</evidence>
<dbReference type="AlphaFoldDB" id="A0A9D4YUB1"/>
<dbReference type="InterPro" id="IPR001388">
    <property type="entry name" value="Synaptobrevin-like"/>
</dbReference>
<keyword evidence="4" id="KW-0488">Methylation</keyword>
<feature type="domain" description="V-SNARE coiled-coil homology" evidence="11">
    <location>
        <begin position="141"/>
        <end position="201"/>
    </location>
</feature>
<dbReference type="PROSITE" id="PS50892">
    <property type="entry name" value="V_SNARE"/>
    <property type="match status" value="1"/>
</dbReference>
<dbReference type="InterPro" id="IPR042855">
    <property type="entry name" value="V_SNARE_CC"/>
</dbReference>
<dbReference type="GO" id="GO:0005886">
    <property type="term" value="C:plasma membrane"/>
    <property type="evidence" value="ECO:0007669"/>
    <property type="project" value="UniProtKB-SubCell"/>
</dbReference>
<evidence type="ECO:0000256" key="2">
    <source>
        <dbReference type="ARBA" id="ARBA00008025"/>
    </source>
</evidence>
<gene>
    <name evidence="12" type="ORF">D9Q98_008875</name>
</gene>
<keyword evidence="6" id="KW-0564">Palmitate</keyword>
<evidence type="ECO:0000256" key="1">
    <source>
        <dbReference type="ARBA" id="ARBA00004342"/>
    </source>
</evidence>
<evidence type="ECO:0000313" key="12">
    <source>
        <dbReference type="EMBL" id="KAI3426510.1"/>
    </source>
</evidence>
<keyword evidence="3" id="KW-1003">Cell membrane</keyword>
<reference evidence="12" key="2">
    <citation type="submission" date="2020-11" db="EMBL/GenBank/DDBJ databases">
        <authorList>
            <person name="Cecchin M."/>
            <person name="Marcolungo L."/>
            <person name="Rossato M."/>
            <person name="Girolomoni L."/>
            <person name="Cosentino E."/>
            <person name="Cuine S."/>
            <person name="Li-Beisson Y."/>
            <person name="Delledonne M."/>
            <person name="Ballottari M."/>
        </authorList>
    </citation>
    <scope>NUCLEOTIDE SEQUENCE</scope>
    <source>
        <strain evidence="12">211/11P</strain>
        <tissue evidence="12">Whole cell</tissue>
    </source>
</reference>
<dbReference type="GO" id="GO:0005484">
    <property type="term" value="F:SNAP receptor activity"/>
    <property type="evidence" value="ECO:0007669"/>
    <property type="project" value="TreeGrafter"/>
</dbReference>
<dbReference type="GO" id="GO:0006888">
    <property type="term" value="P:endoplasmic reticulum to Golgi vesicle-mediated transport"/>
    <property type="evidence" value="ECO:0007669"/>
    <property type="project" value="TreeGrafter"/>
</dbReference>
<dbReference type="PANTHER" id="PTHR45806:SF1">
    <property type="entry name" value="SYNAPTOBREVIN HOMOLOG YKT6"/>
    <property type="match status" value="1"/>
</dbReference>
<dbReference type="CDD" id="cd15867">
    <property type="entry name" value="R-SNARE_YKT6"/>
    <property type="match status" value="1"/>
</dbReference>
<dbReference type="Pfam" id="PF13774">
    <property type="entry name" value="Longin"/>
    <property type="match status" value="1"/>
</dbReference>
<feature type="domain" description="Longin" evidence="10">
    <location>
        <begin position="8"/>
        <end position="108"/>
    </location>
</feature>